<evidence type="ECO:0000313" key="1">
    <source>
        <dbReference type="EMBL" id="EFX65889.1"/>
    </source>
</evidence>
<name>E9HQU4_DAPPU</name>
<gene>
    <name evidence="1" type="ORF">DAPPUDRAFT_264071</name>
</gene>
<dbReference type="InParanoid" id="E9HQU4"/>
<dbReference type="KEGG" id="dpx:DAPPUDRAFT_264071"/>
<sequence length="88" mass="10271">MFETLYRSEKVAGYIFRQKEQIPVAAEQLPVSSFTATNGVEYSSSDVRYKNRPLEINLYQQRATRVRLLLWQLARHLGVARKNNLRNA</sequence>
<dbReference type="OrthoDB" id="10449115at2759"/>
<dbReference type="Proteomes" id="UP000000305">
    <property type="component" value="Unassembled WGS sequence"/>
</dbReference>
<dbReference type="HOGENOM" id="CLU_2471334_0_0_1"/>
<protein>
    <submittedName>
        <fullName evidence="1">Uncharacterized protein</fullName>
    </submittedName>
</protein>
<proteinExistence type="predicted"/>
<dbReference type="EMBL" id="GL732726">
    <property type="protein sequence ID" value="EFX65889.1"/>
    <property type="molecule type" value="Genomic_DNA"/>
</dbReference>
<reference evidence="1 2" key="1">
    <citation type="journal article" date="2011" name="Science">
        <title>The ecoresponsive genome of Daphnia pulex.</title>
        <authorList>
            <person name="Colbourne J.K."/>
            <person name="Pfrender M.E."/>
            <person name="Gilbert D."/>
            <person name="Thomas W.K."/>
            <person name="Tucker A."/>
            <person name="Oakley T.H."/>
            <person name="Tokishita S."/>
            <person name="Aerts A."/>
            <person name="Arnold G.J."/>
            <person name="Basu M.K."/>
            <person name="Bauer D.J."/>
            <person name="Caceres C.E."/>
            <person name="Carmel L."/>
            <person name="Casola C."/>
            <person name="Choi J.H."/>
            <person name="Detter J.C."/>
            <person name="Dong Q."/>
            <person name="Dusheyko S."/>
            <person name="Eads B.D."/>
            <person name="Frohlich T."/>
            <person name="Geiler-Samerotte K.A."/>
            <person name="Gerlach D."/>
            <person name="Hatcher P."/>
            <person name="Jogdeo S."/>
            <person name="Krijgsveld J."/>
            <person name="Kriventseva E.V."/>
            <person name="Kultz D."/>
            <person name="Laforsch C."/>
            <person name="Lindquist E."/>
            <person name="Lopez J."/>
            <person name="Manak J.R."/>
            <person name="Muller J."/>
            <person name="Pangilinan J."/>
            <person name="Patwardhan R.P."/>
            <person name="Pitluck S."/>
            <person name="Pritham E.J."/>
            <person name="Rechtsteiner A."/>
            <person name="Rho M."/>
            <person name="Rogozin I.B."/>
            <person name="Sakarya O."/>
            <person name="Salamov A."/>
            <person name="Schaack S."/>
            <person name="Shapiro H."/>
            <person name="Shiga Y."/>
            <person name="Skalitzky C."/>
            <person name="Smith Z."/>
            <person name="Souvorov A."/>
            <person name="Sung W."/>
            <person name="Tang Z."/>
            <person name="Tsuchiya D."/>
            <person name="Tu H."/>
            <person name="Vos H."/>
            <person name="Wang M."/>
            <person name="Wolf Y.I."/>
            <person name="Yamagata H."/>
            <person name="Yamada T."/>
            <person name="Ye Y."/>
            <person name="Shaw J.R."/>
            <person name="Andrews J."/>
            <person name="Crease T.J."/>
            <person name="Tang H."/>
            <person name="Lucas S.M."/>
            <person name="Robertson H.M."/>
            <person name="Bork P."/>
            <person name="Koonin E.V."/>
            <person name="Zdobnov E.M."/>
            <person name="Grigoriev I.V."/>
            <person name="Lynch M."/>
            <person name="Boore J.L."/>
        </authorList>
    </citation>
    <scope>NUCLEOTIDE SEQUENCE [LARGE SCALE GENOMIC DNA]</scope>
</reference>
<evidence type="ECO:0000313" key="2">
    <source>
        <dbReference type="Proteomes" id="UP000000305"/>
    </source>
</evidence>
<dbReference type="AlphaFoldDB" id="E9HQU4"/>
<accession>E9HQU4</accession>
<keyword evidence="2" id="KW-1185">Reference proteome</keyword>
<organism evidence="1 2">
    <name type="scientific">Daphnia pulex</name>
    <name type="common">Water flea</name>
    <dbReference type="NCBI Taxonomy" id="6669"/>
    <lineage>
        <taxon>Eukaryota</taxon>
        <taxon>Metazoa</taxon>
        <taxon>Ecdysozoa</taxon>
        <taxon>Arthropoda</taxon>
        <taxon>Crustacea</taxon>
        <taxon>Branchiopoda</taxon>
        <taxon>Diplostraca</taxon>
        <taxon>Cladocera</taxon>
        <taxon>Anomopoda</taxon>
        <taxon>Daphniidae</taxon>
        <taxon>Daphnia</taxon>
    </lineage>
</organism>